<dbReference type="PANTHER" id="PTHR11742:SF55">
    <property type="entry name" value="ENDOPLASMIC RETICULUM MANNOSYL-OLIGOSACCHARIDE 1,2-ALPHA-MANNOSIDASE"/>
    <property type="match status" value="1"/>
</dbReference>
<dbReference type="EMBL" id="KK583228">
    <property type="protein sequence ID" value="KDO25869.1"/>
    <property type="molecule type" value="Genomic_DNA"/>
</dbReference>
<feature type="disulfide bond" evidence="10">
    <location>
        <begin position="316"/>
        <end position="345"/>
    </location>
</feature>
<evidence type="ECO:0000256" key="5">
    <source>
        <dbReference type="ARBA" id="ARBA00022801"/>
    </source>
</evidence>
<dbReference type="GO" id="GO:0005509">
    <property type="term" value="F:calcium ion binding"/>
    <property type="evidence" value="ECO:0007669"/>
    <property type="project" value="InterPro"/>
</dbReference>
<dbReference type="PANTHER" id="PTHR11742">
    <property type="entry name" value="MANNOSYL-OLIGOSACCHARIDE ALPHA-1,2-MANNOSIDASE-RELATED"/>
    <property type="match status" value="1"/>
</dbReference>
<dbReference type="InterPro" id="IPR001382">
    <property type="entry name" value="Glyco_hydro_47"/>
</dbReference>
<organism evidence="13 14">
    <name type="scientific">Saprolegnia parasitica (strain CBS 223.65)</name>
    <dbReference type="NCBI Taxonomy" id="695850"/>
    <lineage>
        <taxon>Eukaryota</taxon>
        <taxon>Sar</taxon>
        <taxon>Stramenopiles</taxon>
        <taxon>Oomycota</taxon>
        <taxon>Saprolegniomycetes</taxon>
        <taxon>Saprolegniales</taxon>
        <taxon>Saprolegniaceae</taxon>
        <taxon>Saprolegnia</taxon>
    </lineage>
</organism>
<proteinExistence type="inferred from homology"/>
<evidence type="ECO:0000256" key="12">
    <source>
        <dbReference type="SAM" id="Phobius"/>
    </source>
</evidence>
<evidence type="ECO:0000256" key="11">
    <source>
        <dbReference type="RuleBase" id="RU361193"/>
    </source>
</evidence>
<comment type="catalytic activity">
    <reaction evidence="9">
        <text>N(4)-(alpha-D-Man-(1-&gt;2)-alpha-D-Man-(1-&gt;2)-alpha-D-Man-(1-&gt;3)-[alpha-D-Man-(1-&gt;2)-alpha-D-Man-(1-&gt;3)-[alpha-D-Man-(1-&gt;2)-alpha-D-Man-(1-&gt;6)]-alpha-D-Man-(1-&gt;6)]-beta-D-Man-(1-&gt;4)-beta-D-GlcNAc-(1-&gt;4)-beta-D-GlcNAc)-L-asparaginyl-[protein] (N-glucan mannose isomer 9A1,2,3B1,2,3) + 4 H2O = N(4)-(alpha-D-Man-(1-&gt;3)-[alpha-D-Man-(1-&gt;3)-[alpha-D-Man-(1-&gt;6)]-alpha-D-Man-(1-&gt;6)]-beta-D-Man-(1-&gt;4)-beta-D-GlcNAc-(1-&gt;4)-beta-D-GlcNAc)-L-asparaginyl-[protein] (N-glucan mannose isomer 5A1,2) + 4 beta-D-mannose</text>
        <dbReference type="Rhea" id="RHEA:56008"/>
        <dbReference type="Rhea" id="RHEA-COMP:14356"/>
        <dbReference type="Rhea" id="RHEA-COMP:14367"/>
        <dbReference type="ChEBI" id="CHEBI:15377"/>
        <dbReference type="ChEBI" id="CHEBI:28563"/>
        <dbReference type="ChEBI" id="CHEBI:59087"/>
        <dbReference type="ChEBI" id="CHEBI:139493"/>
        <dbReference type="EC" id="3.2.1.113"/>
    </reaction>
</comment>
<comment type="cofactor">
    <cofactor evidence="1">
        <name>Ca(2+)</name>
        <dbReference type="ChEBI" id="CHEBI:29108"/>
    </cofactor>
</comment>
<dbReference type="VEuPathDB" id="FungiDB:SPRG_08812"/>
<sequence>MGDLRQRAVRLPSHHVHEATIAPAQRRNVSLALFTLLIGSIFLHIVVTGKLPLPDHIQERLGVDSMPLHLRQYIKRCSKDHHDIASSSRDTSFLRPSADADQVRVVNATRWAWQAYRDHAFGQDVFDSRSKSGHAWNEHNIGITLIDALDTLYIIGMRREFDEGNGKGGAVVTTTLAEVGSLQLEFQYLTQLTCNQKYRKAVDVVMDQLLNEMTFRFPDGLVPVGVDTEWGGVNEESSISFGADGDSYYEYLLKQWLFTDKQDDRFKDAYETSISSMRSELIRTANGPGKLTILGSSVLRGDNTRLFQAKMDHLSCFVPGMLALGALHGMPSWHLDLAKDLMRTCYMMYHETPSGLAPEDVYFDVEGEERVVPPTRQPPDFFFPIDDPSNVHALRPEVVESLMLLYHTTGNEVYREWGREIFQAFETHARVLGDGGYATVHRLHLKTPRSTHGLMESFFLAETLKYFYLLFADTAAVLPLLQGY</sequence>
<evidence type="ECO:0000256" key="9">
    <source>
        <dbReference type="ARBA" id="ARBA00048605"/>
    </source>
</evidence>
<dbReference type="OMA" id="WRMFKNI"/>
<name>A0A067C512_SAPPC</name>
<dbReference type="EC" id="3.2.1.-" evidence="11"/>
<keyword evidence="6" id="KW-0106">Calcium</keyword>
<dbReference type="GO" id="GO:0004571">
    <property type="term" value="F:mannosyl-oligosaccharide 1,2-alpha-mannosidase activity"/>
    <property type="evidence" value="ECO:0007669"/>
    <property type="project" value="UniProtKB-EC"/>
</dbReference>
<dbReference type="Gene3D" id="1.50.10.10">
    <property type="match status" value="2"/>
</dbReference>
<dbReference type="InterPro" id="IPR050749">
    <property type="entry name" value="Glycosyl_Hydrolase_47"/>
</dbReference>
<evidence type="ECO:0000256" key="2">
    <source>
        <dbReference type="ARBA" id="ARBA00004922"/>
    </source>
</evidence>
<dbReference type="InterPro" id="IPR036026">
    <property type="entry name" value="Seven-hairpin_glycosidases"/>
</dbReference>
<dbReference type="Pfam" id="PF01532">
    <property type="entry name" value="Glyco_hydro_47"/>
    <property type="match status" value="2"/>
</dbReference>
<evidence type="ECO:0000256" key="7">
    <source>
        <dbReference type="ARBA" id="ARBA00023157"/>
    </source>
</evidence>
<keyword evidence="7 10" id="KW-1015">Disulfide bond</keyword>
<keyword evidence="12" id="KW-0812">Transmembrane</keyword>
<keyword evidence="12" id="KW-1133">Transmembrane helix</keyword>
<comment type="similarity">
    <text evidence="3 11">Belongs to the glycosyl hydrolase 47 family.</text>
</comment>
<keyword evidence="14" id="KW-1185">Reference proteome</keyword>
<accession>A0A067C512</accession>
<dbReference type="STRING" id="695850.A0A067C512"/>
<evidence type="ECO:0000256" key="4">
    <source>
        <dbReference type="ARBA" id="ARBA00022723"/>
    </source>
</evidence>
<comment type="pathway">
    <text evidence="2">Protein modification; protein glycosylation.</text>
</comment>
<dbReference type="KEGG" id="spar:SPRG_08812"/>
<dbReference type="GO" id="GO:0005975">
    <property type="term" value="P:carbohydrate metabolic process"/>
    <property type="evidence" value="ECO:0007669"/>
    <property type="project" value="InterPro"/>
</dbReference>
<dbReference type="Proteomes" id="UP000030745">
    <property type="component" value="Unassembled WGS sequence"/>
</dbReference>
<dbReference type="GO" id="GO:0005783">
    <property type="term" value="C:endoplasmic reticulum"/>
    <property type="evidence" value="ECO:0007669"/>
    <property type="project" value="TreeGrafter"/>
</dbReference>
<keyword evidence="12" id="KW-0472">Membrane</keyword>
<evidence type="ECO:0000313" key="13">
    <source>
        <dbReference type="EMBL" id="KDO25869.1"/>
    </source>
</evidence>
<dbReference type="InterPro" id="IPR012341">
    <property type="entry name" value="6hp_glycosidase-like_sf"/>
</dbReference>
<dbReference type="PRINTS" id="PR00747">
    <property type="entry name" value="GLYHDRLASE47"/>
</dbReference>
<evidence type="ECO:0000256" key="8">
    <source>
        <dbReference type="ARBA" id="ARBA00047669"/>
    </source>
</evidence>
<protein>
    <recommendedName>
        <fullName evidence="11">alpha-1,2-Mannosidase</fullName>
        <ecNumber evidence="11">3.2.1.-</ecNumber>
    </recommendedName>
</protein>
<evidence type="ECO:0000256" key="10">
    <source>
        <dbReference type="PIRSR" id="PIRSR601382-3"/>
    </source>
</evidence>
<keyword evidence="5 11" id="KW-0378">Hydrolase</keyword>
<dbReference type="GO" id="GO:0016020">
    <property type="term" value="C:membrane"/>
    <property type="evidence" value="ECO:0007669"/>
    <property type="project" value="InterPro"/>
</dbReference>
<dbReference type="RefSeq" id="XP_012203431.1">
    <property type="nucleotide sequence ID" value="XM_012348041.1"/>
</dbReference>
<comment type="catalytic activity">
    <reaction evidence="8">
        <text>N(4)-(alpha-D-Man-(1-&gt;2)-alpha-D-Man-(1-&gt;2)-alpha-D-Man-(1-&gt;3)-[alpha-D-Man-(1-&gt;3)-[alpha-D-Man-(1-&gt;2)-alpha-D-Man-(1-&gt;6)]-alpha-D-Man-(1-&gt;6)]-beta-D-Man-(1-&gt;4)-beta-D-GlcNAc-(1-&gt;4)-beta-D-GlcNAc)-L-asparaginyl-[protein] (N-glucan mannose isomer 8A1,2,3B1,3) + 3 H2O = N(4)-(alpha-D-Man-(1-&gt;3)-[alpha-D-Man-(1-&gt;3)-[alpha-D-Man-(1-&gt;6)]-alpha-D-Man-(1-&gt;6)]-beta-D-Man-(1-&gt;4)-beta-D-GlcNAc-(1-&gt;4)-beta-D-GlcNAc)-L-asparaginyl-[protein] (N-glucan mannose isomer 5A1,2) + 3 beta-D-mannose</text>
        <dbReference type="Rhea" id="RHEA:56028"/>
        <dbReference type="Rhea" id="RHEA-COMP:14358"/>
        <dbReference type="Rhea" id="RHEA-COMP:14367"/>
        <dbReference type="ChEBI" id="CHEBI:15377"/>
        <dbReference type="ChEBI" id="CHEBI:28563"/>
        <dbReference type="ChEBI" id="CHEBI:59087"/>
        <dbReference type="ChEBI" id="CHEBI:60628"/>
        <dbReference type="EC" id="3.2.1.113"/>
    </reaction>
</comment>
<dbReference type="AlphaFoldDB" id="A0A067C512"/>
<reference evidence="13 14" key="1">
    <citation type="journal article" date="2013" name="PLoS Genet.">
        <title>Distinctive expansion of potential virulence genes in the genome of the oomycete fish pathogen Saprolegnia parasitica.</title>
        <authorList>
            <person name="Jiang R.H."/>
            <person name="de Bruijn I."/>
            <person name="Haas B.J."/>
            <person name="Belmonte R."/>
            <person name="Lobach L."/>
            <person name="Christie J."/>
            <person name="van den Ackerveken G."/>
            <person name="Bottin A."/>
            <person name="Bulone V."/>
            <person name="Diaz-Moreno S.M."/>
            <person name="Dumas B."/>
            <person name="Fan L."/>
            <person name="Gaulin E."/>
            <person name="Govers F."/>
            <person name="Grenville-Briggs L.J."/>
            <person name="Horner N.R."/>
            <person name="Levin J.Z."/>
            <person name="Mammella M."/>
            <person name="Meijer H.J."/>
            <person name="Morris P."/>
            <person name="Nusbaum C."/>
            <person name="Oome S."/>
            <person name="Phillips A.J."/>
            <person name="van Rooyen D."/>
            <person name="Rzeszutek E."/>
            <person name="Saraiva M."/>
            <person name="Secombes C.J."/>
            <person name="Seidl M.F."/>
            <person name="Snel B."/>
            <person name="Stassen J.H."/>
            <person name="Sykes S."/>
            <person name="Tripathy S."/>
            <person name="van den Berg H."/>
            <person name="Vega-Arreguin J.C."/>
            <person name="Wawra S."/>
            <person name="Young S.K."/>
            <person name="Zeng Q."/>
            <person name="Dieguez-Uribeondo J."/>
            <person name="Russ C."/>
            <person name="Tyler B.M."/>
            <person name="van West P."/>
        </authorList>
    </citation>
    <scope>NUCLEOTIDE SEQUENCE [LARGE SCALE GENOMIC DNA]</scope>
    <source>
        <strain evidence="13 14">CBS 223.65</strain>
    </source>
</reference>
<keyword evidence="11" id="KW-0326">Glycosidase</keyword>
<feature type="transmembrane region" description="Helical" evidence="12">
    <location>
        <begin position="29"/>
        <end position="47"/>
    </location>
</feature>
<dbReference type="GeneID" id="24131017"/>
<dbReference type="SUPFAM" id="SSF48225">
    <property type="entry name" value="Seven-hairpin glycosidases"/>
    <property type="match status" value="1"/>
</dbReference>
<keyword evidence="4" id="KW-0479">Metal-binding</keyword>
<evidence type="ECO:0000256" key="1">
    <source>
        <dbReference type="ARBA" id="ARBA00001913"/>
    </source>
</evidence>
<dbReference type="OrthoDB" id="8118055at2759"/>
<evidence type="ECO:0000313" key="14">
    <source>
        <dbReference type="Proteomes" id="UP000030745"/>
    </source>
</evidence>
<evidence type="ECO:0000256" key="6">
    <source>
        <dbReference type="ARBA" id="ARBA00022837"/>
    </source>
</evidence>
<evidence type="ECO:0000256" key="3">
    <source>
        <dbReference type="ARBA" id="ARBA00007658"/>
    </source>
</evidence>
<gene>
    <name evidence="13" type="ORF">SPRG_08812</name>
</gene>